<sequence>MERNKDYITHIQLFFFVVQTQVGIGILSLPRDLHQYAKADSWISLLVAGLASQLFIFIMYFLCKQFPYLNLYEFTSKIVGKWIGNFFNILFVGYYLLISSLIIILYTSILKNWIYPTTPVWVMNLLGIFTILYFASQSFKIIARFYTFVSIFLIILLGLVIFSFTNIDFRYLFPVGQAGLKNILLGANQGIIAMLGFDVLLVTYSLVKSESKKIIKSISLANAFVTFYYLFIVMLAIMTFSPKAMTLIPQPVLYMLKAIKFSVIERIDIVFLSVWVVSVATSLTTYSYLAAKGLSHFFKKPHQRMVPFVAVIVFVISLIPQKPSAIEAFGEFIGKVSYLFIGGIPFLLLIISLFLRKKLGELQNE</sequence>
<dbReference type="Pfam" id="PF03845">
    <property type="entry name" value="Spore_permease"/>
    <property type="match status" value="1"/>
</dbReference>
<reference evidence="9 10" key="1">
    <citation type="submission" date="2023-07" db="EMBL/GenBank/DDBJ databases">
        <title>Genomic Encyclopedia of Type Strains, Phase IV (KMG-IV): sequencing the most valuable type-strain genomes for metagenomic binning, comparative biology and taxonomic classification.</title>
        <authorList>
            <person name="Goeker M."/>
        </authorList>
    </citation>
    <scope>NUCLEOTIDE SEQUENCE [LARGE SCALE GENOMIC DNA]</scope>
    <source>
        <strain evidence="9 10">DSM 19092</strain>
    </source>
</reference>
<comment type="subcellular location">
    <subcellularLocation>
        <location evidence="1">Membrane</location>
        <topology evidence="1">Multi-pass membrane protein</topology>
    </subcellularLocation>
</comment>
<proteinExistence type="inferred from homology"/>
<feature type="transmembrane region" description="Helical" evidence="8">
    <location>
        <begin position="332"/>
        <end position="355"/>
    </location>
</feature>
<dbReference type="InterPro" id="IPR004761">
    <property type="entry name" value="Spore_GerAB"/>
</dbReference>
<evidence type="ECO:0000256" key="3">
    <source>
        <dbReference type="ARBA" id="ARBA00022448"/>
    </source>
</evidence>
<keyword evidence="6 8" id="KW-1133">Transmembrane helix</keyword>
<comment type="similarity">
    <text evidence="2">Belongs to the amino acid-polyamine-organocation (APC) superfamily. Spore germination protein (SGP) (TC 2.A.3.9) family.</text>
</comment>
<dbReference type="PANTHER" id="PTHR34975:SF2">
    <property type="entry name" value="SPORE GERMINATION PROTEIN A2"/>
    <property type="match status" value="1"/>
</dbReference>
<keyword evidence="10" id="KW-1185">Reference proteome</keyword>
<evidence type="ECO:0000256" key="2">
    <source>
        <dbReference type="ARBA" id="ARBA00007998"/>
    </source>
</evidence>
<feature type="transmembrane region" description="Helical" evidence="8">
    <location>
        <begin position="269"/>
        <end position="291"/>
    </location>
</feature>
<accession>A0ABT9VN07</accession>
<dbReference type="EMBL" id="JAUSTR010000003">
    <property type="protein sequence ID" value="MDQ0162260.1"/>
    <property type="molecule type" value="Genomic_DNA"/>
</dbReference>
<gene>
    <name evidence="9" type="ORF">J2S06_001336</name>
</gene>
<protein>
    <submittedName>
        <fullName evidence="9">Spore germination protein (Amino acid permease)</fullName>
    </submittedName>
</protein>
<keyword evidence="3" id="KW-0813">Transport</keyword>
<organism evidence="9 10">
    <name type="scientific">Aeribacillus alveayuensis</name>
    <dbReference type="NCBI Taxonomy" id="279215"/>
    <lineage>
        <taxon>Bacteria</taxon>
        <taxon>Bacillati</taxon>
        <taxon>Bacillota</taxon>
        <taxon>Bacilli</taxon>
        <taxon>Bacillales</taxon>
        <taxon>Bacillaceae</taxon>
        <taxon>Aeribacillus</taxon>
    </lineage>
</organism>
<feature type="transmembrane region" description="Helical" evidence="8">
    <location>
        <begin position="113"/>
        <end position="134"/>
    </location>
</feature>
<evidence type="ECO:0000256" key="5">
    <source>
        <dbReference type="ARBA" id="ARBA00022692"/>
    </source>
</evidence>
<feature type="transmembrane region" description="Helical" evidence="8">
    <location>
        <begin position="41"/>
        <end position="62"/>
    </location>
</feature>
<feature type="transmembrane region" description="Helical" evidence="8">
    <location>
        <begin position="7"/>
        <end position="29"/>
    </location>
</feature>
<dbReference type="Gene3D" id="1.20.1740.10">
    <property type="entry name" value="Amino acid/polyamine transporter I"/>
    <property type="match status" value="1"/>
</dbReference>
<keyword evidence="5 8" id="KW-0812">Transmembrane</keyword>
<feature type="transmembrane region" description="Helical" evidence="8">
    <location>
        <begin position="146"/>
        <end position="167"/>
    </location>
</feature>
<evidence type="ECO:0000256" key="4">
    <source>
        <dbReference type="ARBA" id="ARBA00022544"/>
    </source>
</evidence>
<evidence type="ECO:0000313" key="9">
    <source>
        <dbReference type="EMBL" id="MDQ0162260.1"/>
    </source>
</evidence>
<comment type="caution">
    <text evidence="9">The sequence shown here is derived from an EMBL/GenBank/DDBJ whole genome shotgun (WGS) entry which is preliminary data.</text>
</comment>
<evidence type="ECO:0000256" key="6">
    <source>
        <dbReference type="ARBA" id="ARBA00022989"/>
    </source>
</evidence>
<evidence type="ECO:0000313" key="10">
    <source>
        <dbReference type="Proteomes" id="UP001225646"/>
    </source>
</evidence>
<dbReference type="PIRSF" id="PIRSF006060">
    <property type="entry name" value="AA_transporter"/>
    <property type="match status" value="1"/>
</dbReference>
<dbReference type="RefSeq" id="WP_419151748.1">
    <property type="nucleotide sequence ID" value="NZ_JAUSTR010000003.1"/>
</dbReference>
<evidence type="ECO:0000256" key="7">
    <source>
        <dbReference type="ARBA" id="ARBA00023136"/>
    </source>
</evidence>
<feature type="transmembrane region" description="Helical" evidence="8">
    <location>
        <begin position="303"/>
        <end position="320"/>
    </location>
</feature>
<feature type="transmembrane region" description="Helical" evidence="8">
    <location>
        <begin position="82"/>
        <end position="107"/>
    </location>
</feature>
<keyword evidence="7 8" id="KW-0472">Membrane</keyword>
<dbReference type="NCBIfam" id="TIGR00912">
    <property type="entry name" value="2A0309"/>
    <property type="match status" value="1"/>
</dbReference>
<feature type="transmembrane region" description="Helical" evidence="8">
    <location>
        <begin position="187"/>
        <end position="207"/>
    </location>
</feature>
<name>A0ABT9VN07_9BACI</name>
<dbReference type="PANTHER" id="PTHR34975">
    <property type="entry name" value="SPORE GERMINATION PROTEIN A2"/>
    <property type="match status" value="1"/>
</dbReference>
<dbReference type="Proteomes" id="UP001225646">
    <property type="component" value="Unassembled WGS sequence"/>
</dbReference>
<keyword evidence="4" id="KW-0309">Germination</keyword>
<evidence type="ECO:0000256" key="8">
    <source>
        <dbReference type="SAM" id="Phobius"/>
    </source>
</evidence>
<evidence type="ECO:0000256" key="1">
    <source>
        <dbReference type="ARBA" id="ARBA00004141"/>
    </source>
</evidence>
<feature type="transmembrane region" description="Helical" evidence="8">
    <location>
        <begin position="219"/>
        <end position="240"/>
    </location>
</feature>